<dbReference type="Proteomes" id="UP000320762">
    <property type="component" value="Unassembled WGS sequence"/>
</dbReference>
<sequence length="283" mass="31417">MSALIDATALETAKYVNKMTVTVFVTNTGSEFVKLLKAGSVLDSDLPTRSPVRGSMPPTTVPDVLANKVGSISDFFKDKVHANSATFSLSGDLWRPALTLKRAEDACDDNSKSSFFDLSYTEAKELATTASFGWDSTSDVASTQHWQLRRHRGWRCQPADEDGSSRARMPARGLGRQLAELNCNDEMKACSNGDHHLHDQHFLLRHLYGQVYFCDMISFDEVETMRLCSGTTVNWSNIHELASGSYDLGHGCKIDRGLSERERILNTDNLICFTDQMYANAQG</sequence>
<dbReference type="OrthoDB" id="412874at2759"/>
<evidence type="ECO:0000313" key="2">
    <source>
        <dbReference type="Proteomes" id="UP000320762"/>
    </source>
</evidence>
<keyword evidence="2" id="KW-1185">Reference proteome</keyword>
<gene>
    <name evidence="1" type="ORF">BD626DRAFT_564288</name>
</gene>
<evidence type="ECO:0000313" key="1">
    <source>
        <dbReference type="EMBL" id="TRM67316.1"/>
    </source>
</evidence>
<dbReference type="STRING" id="97359.A0A550CR93"/>
<accession>A0A550CR93</accession>
<reference evidence="1 2" key="1">
    <citation type="journal article" date="2019" name="New Phytol.">
        <title>Comparative genomics reveals unique wood-decay strategies and fruiting body development in the Schizophyllaceae.</title>
        <authorList>
            <person name="Almasi E."/>
            <person name="Sahu N."/>
            <person name="Krizsan K."/>
            <person name="Balint B."/>
            <person name="Kovacs G.M."/>
            <person name="Kiss B."/>
            <person name="Cseklye J."/>
            <person name="Drula E."/>
            <person name="Henrissat B."/>
            <person name="Nagy I."/>
            <person name="Chovatia M."/>
            <person name="Adam C."/>
            <person name="LaButti K."/>
            <person name="Lipzen A."/>
            <person name="Riley R."/>
            <person name="Grigoriev I.V."/>
            <person name="Nagy L.G."/>
        </authorList>
    </citation>
    <scope>NUCLEOTIDE SEQUENCE [LARGE SCALE GENOMIC DNA]</scope>
    <source>
        <strain evidence="1 2">NL-1724</strain>
    </source>
</reference>
<dbReference type="EMBL" id="VDMD01000002">
    <property type="protein sequence ID" value="TRM67316.1"/>
    <property type="molecule type" value="Genomic_DNA"/>
</dbReference>
<proteinExistence type="predicted"/>
<comment type="caution">
    <text evidence="1">The sequence shown here is derived from an EMBL/GenBank/DDBJ whole genome shotgun (WGS) entry which is preliminary data.</text>
</comment>
<dbReference type="AlphaFoldDB" id="A0A550CR93"/>
<name>A0A550CR93_9AGAR</name>
<organism evidence="1 2">
    <name type="scientific">Schizophyllum amplum</name>
    <dbReference type="NCBI Taxonomy" id="97359"/>
    <lineage>
        <taxon>Eukaryota</taxon>
        <taxon>Fungi</taxon>
        <taxon>Dikarya</taxon>
        <taxon>Basidiomycota</taxon>
        <taxon>Agaricomycotina</taxon>
        <taxon>Agaricomycetes</taxon>
        <taxon>Agaricomycetidae</taxon>
        <taxon>Agaricales</taxon>
        <taxon>Schizophyllaceae</taxon>
        <taxon>Schizophyllum</taxon>
    </lineage>
</organism>
<protein>
    <submittedName>
        <fullName evidence="1">Uncharacterized protein</fullName>
    </submittedName>
</protein>